<dbReference type="Proteomes" id="UP000235220">
    <property type="component" value="Chromosome 4"/>
</dbReference>
<dbReference type="Pfam" id="PF01391">
    <property type="entry name" value="Collagen"/>
    <property type="match status" value="1"/>
</dbReference>
<evidence type="ECO:0000259" key="2">
    <source>
        <dbReference type="Pfam" id="PF00403"/>
    </source>
</evidence>
<dbReference type="InterPro" id="IPR008160">
    <property type="entry name" value="Collagen"/>
</dbReference>
<dbReference type="PANTHER" id="PTHR47005:SF5">
    <property type="entry name" value="HEAVY METAL TRANSPORT_DETOXIFICATION SUPERFAMILY PROTEIN"/>
    <property type="match status" value="1"/>
</dbReference>
<protein>
    <submittedName>
        <fullName evidence="4 5">Collagen alpha-1(I) chain-like</fullName>
    </submittedName>
</protein>
<evidence type="ECO:0000313" key="5">
    <source>
        <dbReference type="RefSeq" id="XP_035545750.1"/>
    </source>
</evidence>
<dbReference type="SUPFAM" id="SSF55008">
    <property type="entry name" value="HMA, heavy metal-associated domain"/>
    <property type="match status" value="1"/>
</dbReference>
<feature type="compositionally biased region" description="Low complexity" evidence="1">
    <location>
        <begin position="87"/>
        <end position="100"/>
    </location>
</feature>
<feature type="domain" description="HMA" evidence="2">
    <location>
        <begin position="12"/>
        <end position="61"/>
    </location>
</feature>
<feature type="compositionally biased region" description="Low complexity" evidence="1">
    <location>
        <begin position="109"/>
        <end position="118"/>
    </location>
</feature>
<dbReference type="Gene3D" id="3.30.70.100">
    <property type="match status" value="1"/>
</dbReference>
<dbReference type="GeneID" id="109018731"/>
<evidence type="ECO:0000256" key="1">
    <source>
        <dbReference type="SAM" id="MobiDB-lite"/>
    </source>
</evidence>
<dbReference type="RefSeq" id="XP_035545750.1">
    <property type="nucleotide sequence ID" value="XM_035689857.1"/>
</dbReference>
<dbReference type="GO" id="GO:0046872">
    <property type="term" value="F:metal ion binding"/>
    <property type="evidence" value="ECO:0007669"/>
    <property type="project" value="InterPro"/>
</dbReference>
<gene>
    <name evidence="4 5 6" type="primary">LOC109018731</name>
</gene>
<dbReference type="KEGG" id="jre:109018731"/>
<accession>A0A2I4HJU6</accession>
<feature type="region of interest" description="Disordered" evidence="1">
    <location>
        <begin position="87"/>
        <end position="140"/>
    </location>
</feature>
<evidence type="ECO:0000313" key="4">
    <source>
        <dbReference type="RefSeq" id="XP_018856443.1"/>
    </source>
</evidence>
<dbReference type="Gramene" id="Jr04_12700_p1">
    <property type="protein sequence ID" value="cds.Jr04_12700_p1"/>
    <property type="gene ID" value="Jr04_12700"/>
</dbReference>
<sequence>MGEKAREMYLKADLQCIKCYNKVEKILSKFPEIHDQKFDEEKDLVTIKVVSCHPEKIRKKIICKGGGCIQFVERGPPGPQGIQGIPGPQGPEGIQGLPGPQGIPGPQGPEGIQGLPGPRGIPGPVGLKGPEGPQGPRGPPGPCYMVGPPVYPVPVCTCGCGGTRPWSCRQPYPSVCHMPCNVSRYEYCSEGDSTGCTTM</sequence>
<organism evidence="3 4">
    <name type="scientific">Juglans regia</name>
    <name type="common">English walnut</name>
    <dbReference type="NCBI Taxonomy" id="51240"/>
    <lineage>
        <taxon>Eukaryota</taxon>
        <taxon>Viridiplantae</taxon>
        <taxon>Streptophyta</taxon>
        <taxon>Embryophyta</taxon>
        <taxon>Tracheophyta</taxon>
        <taxon>Spermatophyta</taxon>
        <taxon>Magnoliopsida</taxon>
        <taxon>eudicotyledons</taxon>
        <taxon>Gunneridae</taxon>
        <taxon>Pentapetalae</taxon>
        <taxon>rosids</taxon>
        <taxon>fabids</taxon>
        <taxon>Fagales</taxon>
        <taxon>Juglandaceae</taxon>
        <taxon>Juglans</taxon>
    </lineage>
</organism>
<proteinExistence type="predicted"/>
<dbReference type="STRING" id="51240.A0A2I4HJU6"/>
<dbReference type="InterPro" id="IPR006121">
    <property type="entry name" value="HMA_dom"/>
</dbReference>
<dbReference type="Pfam" id="PF00403">
    <property type="entry name" value="HMA"/>
    <property type="match status" value="1"/>
</dbReference>
<dbReference type="AlphaFoldDB" id="A0A2I4HJU6"/>
<keyword evidence="3" id="KW-1185">Reference proteome</keyword>
<reference evidence="4 5" key="1">
    <citation type="submission" date="2025-04" db="UniProtKB">
        <authorList>
            <consortium name="RefSeq"/>
        </authorList>
    </citation>
    <scope>IDENTIFICATION</scope>
    <source>
        <tissue evidence="4 5">Leaves</tissue>
    </source>
</reference>
<dbReference type="RefSeq" id="XP_035545751.1">
    <property type="nucleotide sequence ID" value="XM_035689858.1"/>
</dbReference>
<evidence type="ECO:0000313" key="6">
    <source>
        <dbReference type="RefSeq" id="XP_035545751.1"/>
    </source>
</evidence>
<dbReference type="InterPro" id="IPR036163">
    <property type="entry name" value="HMA_dom_sf"/>
</dbReference>
<evidence type="ECO:0000313" key="3">
    <source>
        <dbReference type="Proteomes" id="UP000235220"/>
    </source>
</evidence>
<dbReference type="RefSeq" id="XP_018856443.1">
    <property type="nucleotide sequence ID" value="XM_019000898.2"/>
</dbReference>
<dbReference type="PANTHER" id="PTHR47005">
    <property type="entry name" value="HEAVY METAL TRANSPORT/DETOXIFICATION SUPERFAMILY PROTEIN"/>
    <property type="match status" value="1"/>
</dbReference>
<name>A0A2I4HJU6_JUGRE</name>
<dbReference type="OrthoDB" id="785270at2759"/>